<dbReference type="InterPro" id="IPR059066">
    <property type="entry name" value="Ig_Tag1-like_5th"/>
</dbReference>
<comment type="caution">
    <text evidence="6">The sequence shown here is derived from an EMBL/GenBank/DDBJ whole genome shotgun (WGS) entry which is preliminary data.</text>
</comment>
<accession>A0A9P6VR15</accession>
<feature type="region of interest" description="Disordered" evidence="1">
    <location>
        <begin position="717"/>
        <end position="740"/>
    </location>
</feature>
<organism evidence="6 7">
    <name type="scientific">Hyphodiscus hymeniophilus</name>
    <dbReference type="NCBI Taxonomy" id="353542"/>
    <lineage>
        <taxon>Eukaryota</taxon>
        <taxon>Fungi</taxon>
        <taxon>Dikarya</taxon>
        <taxon>Ascomycota</taxon>
        <taxon>Pezizomycotina</taxon>
        <taxon>Leotiomycetes</taxon>
        <taxon>Helotiales</taxon>
        <taxon>Hyphodiscaceae</taxon>
        <taxon>Hyphodiscus</taxon>
    </lineage>
</organism>
<dbReference type="GO" id="GO:0000329">
    <property type="term" value="C:fungal-type vacuole membrane"/>
    <property type="evidence" value="ECO:0007669"/>
    <property type="project" value="InterPro"/>
</dbReference>
<name>A0A9P6VR15_9HELO</name>
<keyword evidence="7" id="KW-1185">Reference proteome</keyword>
<dbReference type="Pfam" id="PF26174">
    <property type="entry name" value="LEA-2_1"/>
    <property type="match status" value="1"/>
</dbReference>
<feature type="domain" description="Tag1 C-terminal" evidence="3">
    <location>
        <begin position="498"/>
        <end position="611"/>
    </location>
</feature>
<dbReference type="PANTHER" id="PTHR35895:SF3">
    <property type="entry name" value="PRE-RRNA PROCESSING PROTEIN"/>
    <property type="match status" value="1"/>
</dbReference>
<dbReference type="AlphaFoldDB" id="A0A9P6VR15"/>
<evidence type="ECO:0000313" key="6">
    <source>
        <dbReference type="EMBL" id="KAG0652027.1"/>
    </source>
</evidence>
<evidence type="ECO:0000256" key="2">
    <source>
        <dbReference type="SAM" id="Phobius"/>
    </source>
</evidence>
<feature type="transmembrane region" description="Helical" evidence="2">
    <location>
        <begin position="84"/>
        <end position="108"/>
    </location>
</feature>
<reference evidence="6" key="1">
    <citation type="submission" date="2019-07" db="EMBL/GenBank/DDBJ databases">
        <title>Hyphodiscus hymeniophilus genome sequencing and assembly.</title>
        <authorList>
            <person name="Kramer G."/>
            <person name="Nodwell J."/>
        </authorList>
    </citation>
    <scope>NUCLEOTIDE SEQUENCE</scope>
    <source>
        <strain evidence="6">ATCC 34498</strain>
    </source>
</reference>
<proteinExistence type="predicted"/>
<dbReference type="Pfam" id="PF26153">
    <property type="entry name" value="LEA-2L_5"/>
    <property type="match status" value="1"/>
</dbReference>
<dbReference type="Pfam" id="PF26150">
    <property type="entry name" value="LEA-2_4"/>
    <property type="match status" value="1"/>
</dbReference>
<dbReference type="InterPro" id="IPR046368">
    <property type="entry name" value="Tag1"/>
</dbReference>
<feature type="domain" description="Tag1-like fourth Ig-like" evidence="4">
    <location>
        <begin position="617"/>
        <end position="697"/>
    </location>
</feature>
<evidence type="ECO:0000259" key="5">
    <source>
        <dbReference type="Pfam" id="PF26153"/>
    </source>
</evidence>
<dbReference type="InterPro" id="IPR055011">
    <property type="entry name" value="Tag1_C"/>
</dbReference>
<evidence type="ECO:0000256" key="1">
    <source>
        <dbReference type="SAM" id="MobiDB-lite"/>
    </source>
</evidence>
<sequence length="861" mass="93821">MSDDHASSPLLGERATSRHSNRSDESHEDTPLLSRSDDAPRYDGAEEDEGERIPSPAAFSLRTLQTQRRGSTISTKGNRRWPTVAAIIVLGVVAIGIIIAAFFAPAIVEEYAKESLVIEPTNLSIHNFTSTGVVARVQANFRMDASRVKNNAVRNLGRFGTWMAREVESKESRVEVYLPEYDNVLIGTADVPPIVVNIRNGHTTGIDFLTALEPGDVDGIRRVANDWLEGRLDQVRVMGKADVGLKSGLFSLGSQTITESLVFEGHSLYHSFASLYLGENTIVMANADVYAGNDIPSIPAYNITRLNFRDVPVSPSGLRGMAADVSLSLVNNFPIRLVIPPMSFDILVPNCGLDQDFIRLADATTDVIDVQPYSDVKVDVGGIVRDLPKMLIKTCPHSDSSPLDLLLSDYIHGNDTTMFVRGSSMPSPETPQWISALAASITVPVPFPGKTFDKLIRNFSLTDTKFSLPNPLVDPGSDAANPQISGTIVVEAGLPKEMNFAINVTRVRANATVSYKGDELGVLNLRKWQFADSERIEAKDGEEAGLRIKSRIEDAPLNITDNDIFTDVLQSILFGEAVNLKIIAVVDVEVSTVLGKFVIKDLPAEGVVPVKRCSDLKPKVGNLRVLSTGKTSINLQALVNFTNPTEYTAEVPNFNLHILNNGSIIGDATAKNIFVRTGNNTNILIEATWDPTGFGGEKAAKIGRELLSHKFKIEIPTPRLSTPSTGNGDDDDDDDEDDHKPHFIEDATFHLFSSTAQFTLISPLQYTSIYIETINATAFYNHTEPVGRIDYDYPFKVPPGSSQTPKLPVEWSIDSVGYEALQNALGGTLKLDAKGTVGVRLGQWSETVWYVGSGIGATVRL</sequence>
<dbReference type="Pfam" id="PF22786">
    <property type="entry name" value="Tag1_C"/>
    <property type="match status" value="1"/>
</dbReference>
<feature type="region of interest" description="Disordered" evidence="1">
    <location>
        <begin position="1"/>
        <end position="59"/>
    </location>
</feature>
<feature type="compositionally biased region" description="Acidic residues" evidence="1">
    <location>
        <begin position="728"/>
        <end position="737"/>
    </location>
</feature>
<evidence type="ECO:0000259" key="3">
    <source>
        <dbReference type="Pfam" id="PF22786"/>
    </source>
</evidence>
<dbReference type="Proteomes" id="UP000785200">
    <property type="component" value="Unassembled WGS sequence"/>
</dbReference>
<keyword evidence="2" id="KW-0472">Membrane</keyword>
<keyword evidence="2" id="KW-0812">Transmembrane</keyword>
<dbReference type="InterPro" id="IPR059065">
    <property type="entry name" value="Ig_Tag1-like_4th"/>
</dbReference>
<evidence type="ECO:0000259" key="4">
    <source>
        <dbReference type="Pfam" id="PF26150"/>
    </source>
</evidence>
<dbReference type="PANTHER" id="PTHR35895">
    <property type="entry name" value="CHROMOSOME 16, WHOLE GENOME SHOTGUN SEQUENCE"/>
    <property type="match status" value="1"/>
</dbReference>
<dbReference type="OrthoDB" id="5596576at2759"/>
<feature type="domain" description="Tag1-like fifth Ig-like" evidence="5">
    <location>
        <begin position="737"/>
        <end position="849"/>
    </location>
</feature>
<evidence type="ECO:0000313" key="7">
    <source>
        <dbReference type="Proteomes" id="UP000785200"/>
    </source>
</evidence>
<keyword evidence="2" id="KW-1133">Transmembrane helix</keyword>
<dbReference type="EMBL" id="VNKQ01000003">
    <property type="protein sequence ID" value="KAG0652027.1"/>
    <property type="molecule type" value="Genomic_DNA"/>
</dbReference>
<protein>
    <recommendedName>
        <fullName evidence="8">Pre-rRNA processing protein</fullName>
    </recommendedName>
</protein>
<gene>
    <name evidence="6" type="ORF">D0Z07_1013</name>
</gene>
<feature type="compositionally biased region" description="Basic and acidic residues" evidence="1">
    <location>
        <begin position="21"/>
        <end position="44"/>
    </location>
</feature>
<evidence type="ECO:0008006" key="8">
    <source>
        <dbReference type="Google" id="ProtNLM"/>
    </source>
</evidence>